<dbReference type="PANTHER" id="PTHR44858">
    <property type="entry name" value="TETRATRICOPEPTIDE REPEAT PROTEIN 6"/>
    <property type="match status" value="1"/>
</dbReference>
<dbReference type="AlphaFoldDB" id="A0A1D8TVL3"/>
<dbReference type="SMART" id="SM00028">
    <property type="entry name" value="TPR"/>
    <property type="match status" value="4"/>
</dbReference>
<accession>A0A1D8TVL3</accession>
<keyword evidence="1" id="KW-0677">Repeat</keyword>
<protein>
    <recommendedName>
        <fullName evidence="5">Tetratricopeptide repeat protein</fullName>
    </recommendedName>
</protein>
<dbReference type="Pfam" id="PF13432">
    <property type="entry name" value="TPR_16"/>
    <property type="match status" value="1"/>
</dbReference>
<sequence length="433" mass="49235">MRILELESTLNRYEAALTAVEKTDNKPSPETILRLLIARNLVHEKFADIAHIYKDKLIKLVELDSRLKKQAGLITQTVQLADLRTSFHPPKDYWWWFLEAPTHPRDRFDWLWNALTVTSLTASVSLVVDISSRFLSTSLGFIGSFAVISQSTLTLLTAGGILTKAGRRGIEEILSRLRIKKYLWEEVKLGLSGVLLLSLIGFRGSLPLISGYFNEQGLKNYEEEGDWSTAQSDYERALSLNPDNAEAHYNFGRLYEALQELDKARTQYRLAAQGGLDAAYNELGRLYIQDKKYSQAVSLLLTGLDNLEEKDIQNKLLKTEDIKTKNETQYALFKNLGWARLKQGNYADAEADLINAIELDKTFEQTPAAAHCLLAQVIENKPEKDPDNALAEWEICLRYNDRRNPDEDIWFGMARERIDAQVGVKDKTSESTK</sequence>
<dbReference type="EMBL" id="CP017599">
    <property type="protein sequence ID" value="AOX01697.1"/>
    <property type="molecule type" value="Genomic_DNA"/>
</dbReference>
<dbReference type="InterPro" id="IPR019734">
    <property type="entry name" value="TPR_rpt"/>
</dbReference>
<dbReference type="GO" id="GO:0009279">
    <property type="term" value="C:cell outer membrane"/>
    <property type="evidence" value="ECO:0007669"/>
    <property type="project" value="TreeGrafter"/>
</dbReference>
<dbReference type="InterPro" id="IPR011990">
    <property type="entry name" value="TPR-like_helical_dom_sf"/>
</dbReference>
<evidence type="ECO:0008006" key="5">
    <source>
        <dbReference type="Google" id="ProtNLM"/>
    </source>
</evidence>
<evidence type="ECO:0000313" key="3">
    <source>
        <dbReference type="EMBL" id="AOX01697.1"/>
    </source>
</evidence>
<dbReference type="GO" id="GO:0046813">
    <property type="term" value="P:receptor-mediated virion attachment to host cell"/>
    <property type="evidence" value="ECO:0007669"/>
    <property type="project" value="TreeGrafter"/>
</dbReference>
<dbReference type="OrthoDB" id="530353at2"/>
<dbReference type="SUPFAM" id="SSF48452">
    <property type="entry name" value="TPR-like"/>
    <property type="match status" value="1"/>
</dbReference>
<dbReference type="PANTHER" id="PTHR44858:SF1">
    <property type="entry name" value="UDP-N-ACETYLGLUCOSAMINE--PEPTIDE N-ACETYLGLUCOSAMINYLTRANSFERASE SPINDLY-RELATED"/>
    <property type="match status" value="1"/>
</dbReference>
<evidence type="ECO:0000256" key="2">
    <source>
        <dbReference type="ARBA" id="ARBA00022803"/>
    </source>
</evidence>
<dbReference type="Pfam" id="PF14559">
    <property type="entry name" value="TPR_19"/>
    <property type="match status" value="1"/>
</dbReference>
<organism evidence="3 4">
    <name type="scientific">Moorena producens PAL-8-15-08-1</name>
    <dbReference type="NCBI Taxonomy" id="1458985"/>
    <lineage>
        <taxon>Bacteria</taxon>
        <taxon>Bacillati</taxon>
        <taxon>Cyanobacteriota</taxon>
        <taxon>Cyanophyceae</taxon>
        <taxon>Coleofasciculales</taxon>
        <taxon>Coleofasciculaceae</taxon>
        <taxon>Moorena</taxon>
    </lineage>
</organism>
<dbReference type="KEGG" id="mpro:BJP34_21655"/>
<name>A0A1D8TVL3_9CYAN</name>
<evidence type="ECO:0000313" key="4">
    <source>
        <dbReference type="Proteomes" id="UP000177870"/>
    </source>
</evidence>
<gene>
    <name evidence="3" type="ORF">BJP34_21655</name>
</gene>
<dbReference type="Proteomes" id="UP000177870">
    <property type="component" value="Chromosome"/>
</dbReference>
<keyword evidence="2" id="KW-0802">TPR repeat</keyword>
<dbReference type="RefSeq" id="WP_070394132.1">
    <property type="nucleotide sequence ID" value="NZ_CP017599.1"/>
</dbReference>
<evidence type="ECO:0000256" key="1">
    <source>
        <dbReference type="ARBA" id="ARBA00022737"/>
    </source>
</evidence>
<dbReference type="STRING" id="1458985.BJP34_21655"/>
<dbReference type="InterPro" id="IPR050498">
    <property type="entry name" value="Ycf3"/>
</dbReference>
<dbReference type="Gene3D" id="1.25.40.10">
    <property type="entry name" value="Tetratricopeptide repeat domain"/>
    <property type="match status" value="2"/>
</dbReference>
<proteinExistence type="predicted"/>
<reference evidence="4" key="1">
    <citation type="submission" date="2016-10" db="EMBL/GenBank/DDBJ databases">
        <title>Comparative genomics uncovers the prolific and rare metabolic potential of the cyanobacterial genus Moorea.</title>
        <authorList>
            <person name="Leao T."/>
            <person name="Castelao G."/>
            <person name="Korobeynikov A."/>
            <person name="Monroe E.A."/>
            <person name="Podell S."/>
            <person name="Glukhov E."/>
            <person name="Allen E."/>
            <person name="Gerwick W.H."/>
            <person name="Gerwick L."/>
        </authorList>
    </citation>
    <scope>NUCLEOTIDE SEQUENCE [LARGE SCALE GENOMIC DNA]</scope>
    <source>
        <strain evidence="4">PAL-8-15-08-1</strain>
    </source>
</reference>